<evidence type="ECO:0000259" key="2">
    <source>
        <dbReference type="Pfam" id="PF13280"/>
    </source>
</evidence>
<accession>A0ABU6GHS5</accession>
<sequence length="324" mass="37185">MSKADNMLAILWMLKQGKKITSSEIADHLEIHVRTVYRCIDALCASGVPIVSEAGHHGGFSLLHPLVEAPIFFDAGEQLALVHAATFAREAGYPFGQKLEQAVRKLKQYTEPEQLEQLQRYEAGLEVLRPEPELSLEPVLEQLETLCAKRATLRMTYRKRPESPEQPRSIDPYGLVHWQEKWYIVAFCHLRGEIRSFRVDRIQAIESTGHSFARPEPFSAKAFFMNQLLSAPRENQDILALCIQGEGWAVEELCSHWYMHHYLVKQSPYEAFFDIEKDALNTFVAKLLLPYGPAIWICEPTDLNERLAQMASELAEYYRSHEKL</sequence>
<dbReference type="Proteomes" id="UP001344632">
    <property type="component" value="Unassembled WGS sequence"/>
</dbReference>
<dbReference type="InterPro" id="IPR036390">
    <property type="entry name" value="WH_DNA-bd_sf"/>
</dbReference>
<dbReference type="SUPFAM" id="SSF46785">
    <property type="entry name" value="Winged helix' DNA-binding domain"/>
    <property type="match status" value="1"/>
</dbReference>
<protein>
    <submittedName>
        <fullName evidence="3">WYL domain-containing protein</fullName>
    </submittedName>
</protein>
<comment type="caution">
    <text evidence="3">The sequence shown here is derived from an EMBL/GenBank/DDBJ whole genome shotgun (WGS) entry which is preliminary data.</text>
</comment>
<dbReference type="InterPro" id="IPR036388">
    <property type="entry name" value="WH-like_DNA-bd_sf"/>
</dbReference>
<evidence type="ECO:0000259" key="1">
    <source>
        <dbReference type="Pfam" id="PF08279"/>
    </source>
</evidence>
<dbReference type="InterPro" id="IPR013196">
    <property type="entry name" value="HTH_11"/>
</dbReference>
<dbReference type="Pfam" id="PF08279">
    <property type="entry name" value="HTH_11"/>
    <property type="match status" value="1"/>
</dbReference>
<dbReference type="InterPro" id="IPR051534">
    <property type="entry name" value="CBASS_pafABC_assoc_protein"/>
</dbReference>
<organism evidence="3 4">
    <name type="scientific">Paenibacillus dokdonensis</name>
    <dbReference type="NCBI Taxonomy" id="2567944"/>
    <lineage>
        <taxon>Bacteria</taxon>
        <taxon>Bacillati</taxon>
        <taxon>Bacillota</taxon>
        <taxon>Bacilli</taxon>
        <taxon>Bacillales</taxon>
        <taxon>Paenibacillaceae</taxon>
        <taxon>Paenibacillus</taxon>
    </lineage>
</organism>
<feature type="domain" description="Helix-turn-helix type 11" evidence="1">
    <location>
        <begin position="8"/>
        <end position="56"/>
    </location>
</feature>
<dbReference type="Gene3D" id="1.10.10.10">
    <property type="entry name" value="Winged helix-like DNA-binding domain superfamily/Winged helix DNA-binding domain"/>
    <property type="match status" value="1"/>
</dbReference>
<keyword evidence="4" id="KW-1185">Reference proteome</keyword>
<name>A0ABU6GHS5_9BACL</name>
<dbReference type="PROSITE" id="PS52050">
    <property type="entry name" value="WYL"/>
    <property type="match status" value="1"/>
</dbReference>
<proteinExistence type="predicted"/>
<dbReference type="InterPro" id="IPR026881">
    <property type="entry name" value="WYL_dom"/>
</dbReference>
<reference evidence="3 4" key="1">
    <citation type="submission" date="2023-03" db="EMBL/GenBank/DDBJ databases">
        <title>Bacillus Genome Sequencing.</title>
        <authorList>
            <person name="Dunlap C."/>
        </authorList>
    </citation>
    <scope>NUCLEOTIDE SEQUENCE [LARGE SCALE GENOMIC DNA]</scope>
    <source>
        <strain evidence="3 4">BD-525</strain>
    </source>
</reference>
<evidence type="ECO:0000313" key="3">
    <source>
        <dbReference type="EMBL" id="MEC0239314.1"/>
    </source>
</evidence>
<evidence type="ECO:0000313" key="4">
    <source>
        <dbReference type="Proteomes" id="UP001344632"/>
    </source>
</evidence>
<dbReference type="RefSeq" id="WP_326086371.1">
    <property type="nucleotide sequence ID" value="NZ_JARLKZ010000004.1"/>
</dbReference>
<dbReference type="Pfam" id="PF13280">
    <property type="entry name" value="WYL"/>
    <property type="match status" value="1"/>
</dbReference>
<feature type="domain" description="WYL" evidence="2">
    <location>
        <begin position="138"/>
        <end position="206"/>
    </location>
</feature>
<dbReference type="PANTHER" id="PTHR34580:SF3">
    <property type="entry name" value="PROTEIN PAFB"/>
    <property type="match status" value="1"/>
</dbReference>
<dbReference type="EMBL" id="JARLKZ010000004">
    <property type="protein sequence ID" value="MEC0239314.1"/>
    <property type="molecule type" value="Genomic_DNA"/>
</dbReference>
<dbReference type="PANTHER" id="PTHR34580">
    <property type="match status" value="1"/>
</dbReference>
<gene>
    <name evidence="3" type="ORF">P4H66_05510</name>
</gene>